<feature type="transmembrane region" description="Helical" evidence="4">
    <location>
        <begin position="308"/>
        <end position="331"/>
    </location>
</feature>
<evidence type="ECO:0000313" key="5">
    <source>
        <dbReference type="EMBL" id="AWB22668.1"/>
    </source>
</evidence>
<feature type="transmembrane region" description="Helical" evidence="4">
    <location>
        <begin position="343"/>
        <end position="363"/>
    </location>
</feature>
<dbReference type="GO" id="GO:0022857">
    <property type="term" value="F:transmembrane transporter activity"/>
    <property type="evidence" value="ECO:0007669"/>
    <property type="project" value="InterPro"/>
</dbReference>
<reference evidence="5 6" key="1">
    <citation type="submission" date="2018-04" db="EMBL/GenBank/DDBJ databases">
        <title>Methylobacterium sp. PR1016A genome.</title>
        <authorList>
            <person name="Park W."/>
        </authorList>
    </citation>
    <scope>NUCLEOTIDE SEQUENCE [LARGE SCALE GENOMIC DNA]</scope>
    <source>
        <strain evidence="5 6">PR1016A</strain>
    </source>
</reference>
<proteinExistence type="predicted"/>
<dbReference type="InterPro" id="IPR036259">
    <property type="entry name" value="MFS_trans_sf"/>
</dbReference>
<organism evidence="5 6">
    <name type="scientific">Methylobacterium currus</name>
    <dbReference type="NCBI Taxonomy" id="2051553"/>
    <lineage>
        <taxon>Bacteria</taxon>
        <taxon>Pseudomonadati</taxon>
        <taxon>Pseudomonadota</taxon>
        <taxon>Alphaproteobacteria</taxon>
        <taxon>Hyphomicrobiales</taxon>
        <taxon>Methylobacteriaceae</taxon>
        <taxon>Methylobacterium</taxon>
    </lineage>
</organism>
<dbReference type="Gene3D" id="1.20.1250.20">
    <property type="entry name" value="MFS general substrate transporter like domains"/>
    <property type="match status" value="1"/>
</dbReference>
<evidence type="ECO:0000256" key="2">
    <source>
        <dbReference type="ARBA" id="ARBA00022989"/>
    </source>
</evidence>
<feature type="transmembrane region" description="Helical" evidence="4">
    <location>
        <begin position="181"/>
        <end position="201"/>
    </location>
</feature>
<keyword evidence="3 4" id="KW-0472">Membrane</keyword>
<dbReference type="Proteomes" id="UP000244755">
    <property type="component" value="Chromosome 1"/>
</dbReference>
<name>A0A2R4WMA4_9HYPH</name>
<feature type="transmembrane region" description="Helical" evidence="4">
    <location>
        <begin position="286"/>
        <end position="302"/>
    </location>
</feature>
<feature type="transmembrane region" description="Helical" evidence="4">
    <location>
        <begin position="253"/>
        <end position="274"/>
    </location>
</feature>
<evidence type="ECO:0000256" key="4">
    <source>
        <dbReference type="SAM" id="Phobius"/>
    </source>
</evidence>
<sequence length="402" mass="40165">MTERLHAPVSRADAIATQTPPDGLALLRWFVSAAAMGVLQAAAPVAFSLVALGLTGDASGGAAIVLAMTLAQVVGAVPVARLGTAMRAAAFLRILVGIRTLALGCMAVLVSREVALPWLVACAAVSGSVNGAAYGYLRSTLNRLTPEARLPRALGIAATLNEVTFVLAPVLASVVGTVSPAFAVATIAVLGAVPALLVPSAGEACAGDAPETGGSVVSAPMLLWLLCATAGGAAVAAIEIGAVALALSFGHEPAMAILFTVPLCLASVAGGVWVSVRNLKASRTSVLAQLSVMTVGSLLAALDASLALTVAGAVLMGFVLAPLGTYYSLVFDALAPAHRRAEAFALLRTANSVGIILASAVLTVASLPVTLAAVAGMMLAVTSLVGFTHRRARSEPRPATAD</sequence>
<protein>
    <submittedName>
        <fullName evidence="5">MFS transporter</fullName>
    </submittedName>
</protein>
<feature type="transmembrane region" description="Helical" evidence="4">
    <location>
        <begin position="153"/>
        <end position="175"/>
    </location>
</feature>
<dbReference type="SUPFAM" id="SSF103473">
    <property type="entry name" value="MFS general substrate transporter"/>
    <property type="match status" value="1"/>
</dbReference>
<evidence type="ECO:0000313" key="6">
    <source>
        <dbReference type="Proteomes" id="UP000244755"/>
    </source>
</evidence>
<evidence type="ECO:0000256" key="3">
    <source>
        <dbReference type="ARBA" id="ARBA00023136"/>
    </source>
</evidence>
<evidence type="ECO:0000256" key="1">
    <source>
        <dbReference type="ARBA" id="ARBA00022692"/>
    </source>
</evidence>
<keyword evidence="2 4" id="KW-1133">Transmembrane helix</keyword>
<dbReference type="RefSeq" id="WP_099954473.1">
    <property type="nucleotide sequence ID" value="NZ_CP028843.1"/>
</dbReference>
<keyword evidence="1 4" id="KW-0812">Transmembrane</keyword>
<keyword evidence="6" id="KW-1185">Reference proteome</keyword>
<gene>
    <name evidence="5" type="ORF">DA075_18620</name>
</gene>
<feature type="transmembrane region" description="Helical" evidence="4">
    <location>
        <begin position="91"/>
        <end position="110"/>
    </location>
</feature>
<feature type="transmembrane region" description="Helical" evidence="4">
    <location>
        <begin position="60"/>
        <end position="79"/>
    </location>
</feature>
<dbReference type="KEGG" id="mee:DA075_18620"/>
<dbReference type="InterPro" id="IPR011701">
    <property type="entry name" value="MFS"/>
</dbReference>
<dbReference type="AlphaFoldDB" id="A0A2R4WMA4"/>
<dbReference type="OrthoDB" id="6636411at2"/>
<accession>A0A2R4WMA4</accession>
<feature type="transmembrane region" description="Helical" evidence="4">
    <location>
        <begin position="369"/>
        <end position="387"/>
    </location>
</feature>
<dbReference type="Pfam" id="PF07690">
    <property type="entry name" value="MFS_1"/>
    <property type="match status" value="1"/>
</dbReference>
<feature type="transmembrane region" description="Helical" evidence="4">
    <location>
        <begin position="29"/>
        <end position="54"/>
    </location>
</feature>
<feature type="transmembrane region" description="Helical" evidence="4">
    <location>
        <begin position="116"/>
        <end position="137"/>
    </location>
</feature>
<feature type="transmembrane region" description="Helical" evidence="4">
    <location>
        <begin position="222"/>
        <end position="247"/>
    </location>
</feature>
<dbReference type="EMBL" id="CP028843">
    <property type="protein sequence ID" value="AWB22668.1"/>
    <property type="molecule type" value="Genomic_DNA"/>
</dbReference>